<dbReference type="EMBL" id="BMSJ01000003">
    <property type="protein sequence ID" value="GGR18311.1"/>
    <property type="molecule type" value="Genomic_DNA"/>
</dbReference>
<dbReference type="SUPFAM" id="SSF52540">
    <property type="entry name" value="P-loop containing nucleoside triphosphate hydrolases"/>
    <property type="match status" value="1"/>
</dbReference>
<reference evidence="5 6" key="2">
    <citation type="submission" date="2017-09" db="EMBL/GenBank/DDBJ databases">
        <authorList>
            <person name="Lee N."/>
            <person name="Cho B.-K."/>
        </authorList>
    </citation>
    <scope>NUCLEOTIDE SEQUENCE [LARGE SCALE GENOMIC DNA]</scope>
    <source>
        <strain evidence="5 6">ATCC 19740</strain>
    </source>
</reference>
<dbReference type="CDD" id="cd06170">
    <property type="entry name" value="LuxR_C_like"/>
    <property type="match status" value="1"/>
</dbReference>
<evidence type="ECO:0000313" key="4">
    <source>
        <dbReference type="EMBL" id="GGR18311.1"/>
    </source>
</evidence>
<evidence type="ECO:0000313" key="5">
    <source>
        <dbReference type="EMBL" id="QEV31216.1"/>
    </source>
</evidence>
<name>A0AAV4KH98_9ACTN</name>
<organism evidence="4 7">
    <name type="scientific">Streptomyces cinereoruber</name>
    <dbReference type="NCBI Taxonomy" id="67260"/>
    <lineage>
        <taxon>Bacteria</taxon>
        <taxon>Bacillati</taxon>
        <taxon>Actinomycetota</taxon>
        <taxon>Actinomycetes</taxon>
        <taxon>Kitasatosporales</taxon>
        <taxon>Streptomycetaceae</taxon>
        <taxon>Streptomyces</taxon>
    </lineage>
</organism>
<feature type="region of interest" description="Disordered" evidence="2">
    <location>
        <begin position="857"/>
        <end position="891"/>
    </location>
</feature>
<accession>A0AAV4KH98</accession>
<dbReference type="InterPro" id="IPR000792">
    <property type="entry name" value="Tscrpt_reg_LuxR_C"/>
</dbReference>
<dbReference type="RefSeq" id="WP_109186333.1">
    <property type="nucleotide sequence ID" value="NZ_BMSJ01000003.1"/>
</dbReference>
<dbReference type="Proteomes" id="UP000326029">
    <property type="component" value="Chromosome"/>
</dbReference>
<dbReference type="InterPro" id="IPR016032">
    <property type="entry name" value="Sig_transdc_resp-reg_C-effctor"/>
</dbReference>
<dbReference type="InterPro" id="IPR039420">
    <property type="entry name" value="WalR-like"/>
</dbReference>
<feature type="domain" description="HTH luxR-type" evidence="3">
    <location>
        <begin position="800"/>
        <end position="866"/>
    </location>
</feature>
<dbReference type="PANTHER" id="PTHR43214">
    <property type="entry name" value="TWO-COMPONENT RESPONSE REGULATOR"/>
    <property type="match status" value="1"/>
</dbReference>
<evidence type="ECO:0000313" key="6">
    <source>
        <dbReference type="Proteomes" id="UP000326029"/>
    </source>
</evidence>
<dbReference type="Gene3D" id="1.10.10.10">
    <property type="entry name" value="Winged helix-like DNA-binding domain superfamily/Winged helix DNA-binding domain"/>
    <property type="match status" value="1"/>
</dbReference>
<dbReference type="AlphaFoldDB" id="A0AAV4KH98"/>
<evidence type="ECO:0000313" key="7">
    <source>
        <dbReference type="Proteomes" id="UP000642014"/>
    </source>
</evidence>
<protein>
    <submittedName>
        <fullName evidence="4">Helix-turn-helix transcriptional regulator</fullName>
    </submittedName>
    <submittedName>
        <fullName evidence="5">LuxR family transcriptional regulator</fullName>
    </submittedName>
</protein>
<evidence type="ECO:0000256" key="2">
    <source>
        <dbReference type="SAM" id="MobiDB-lite"/>
    </source>
</evidence>
<dbReference type="GO" id="GO:0003677">
    <property type="term" value="F:DNA binding"/>
    <property type="evidence" value="ECO:0007669"/>
    <property type="project" value="UniProtKB-KW"/>
</dbReference>
<dbReference type="PROSITE" id="PS50043">
    <property type="entry name" value="HTH_LUXR_2"/>
    <property type="match status" value="1"/>
</dbReference>
<proteinExistence type="predicted"/>
<reference evidence="4" key="3">
    <citation type="submission" date="2023-08" db="EMBL/GenBank/DDBJ databases">
        <authorList>
            <person name="Sun Q."/>
            <person name="Ohkuma M."/>
        </authorList>
    </citation>
    <scope>NUCLEOTIDE SEQUENCE</scope>
    <source>
        <strain evidence="4">JCM 4205</strain>
    </source>
</reference>
<dbReference type="EMBL" id="CP023693">
    <property type="protein sequence ID" value="QEV31216.1"/>
    <property type="molecule type" value="Genomic_DNA"/>
</dbReference>
<keyword evidence="1" id="KW-0238">DNA-binding</keyword>
<dbReference type="InterPro" id="IPR036388">
    <property type="entry name" value="WH-like_DNA-bd_sf"/>
</dbReference>
<dbReference type="PANTHER" id="PTHR43214:SF42">
    <property type="entry name" value="TRANSCRIPTIONAL REGULATORY PROTEIN DESR"/>
    <property type="match status" value="1"/>
</dbReference>
<dbReference type="PRINTS" id="PR00038">
    <property type="entry name" value="HTHLUXR"/>
</dbReference>
<dbReference type="SUPFAM" id="SSF46894">
    <property type="entry name" value="C-terminal effector domain of the bipartite response regulators"/>
    <property type="match status" value="1"/>
</dbReference>
<reference evidence="4 7" key="1">
    <citation type="journal article" date="2014" name="Int. J. Syst. Evol. Microbiol.">
        <title>Complete genome sequence of Corynebacterium casei LMG S-19264T (=DSM 44701T), isolated from a smear-ripened cheese.</title>
        <authorList>
            <consortium name="US DOE Joint Genome Institute (JGI-PGF)"/>
            <person name="Walter F."/>
            <person name="Albersmeier A."/>
            <person name="Kalinowski J."/>
            <person name="Ruckert C."/>
        </authorList>
    </citation>
    <scope>NUCLEOTIDE SEQUENCE [LARGE SCALE GENOMIC DNA]</scope>
    <source>
        <strain evidence="4 7">JCM 4205</strain>
    </source>
</reference>
<evidence type="ECO:0000259" key="3">
    <source>
        <dbReference type="PROSITE" id="PS50043"/>
    </source>
</evidence>
<dbReference type="InterPro" id="IPR027417">
    <property type="entry name" value="P-loop_NTPase"/>
</dbReference>
<dbReference type="Pfam" id="PF00196">
    <property type="entry name" value="GerE"/>
    <property type="match status" value="1"/>
</dbReference>
<keyword evidence="6" id="KW-1185">Reference proteome</keyword>
<dbReference type="GO" id="GO:0006355">
    <property type="term" value="P:regulation of DNA-templated transcription"/>
    <property type="evidence" value="ECO:0007669"/>
    <property type="project" value="InterPro"/>
</dbReference>
<gene>
    <name evidence="5" type="ORF">CP977_02705</name>
    <name evidence="4" type="ORF">GCM10010497_20400</name>
</gene>
<dbReference type="GeneID" id="95452678"/>
<sequence>MSGATHVTAPGPRLYDRAAELAAVARLTAPAGDGGVLFVTGGPGEGRSVLLARAADDFPGPAHRVAAPGHRVPWSGARALFAALAPGAPEARRALRTARGEDGLAAAVSGLLGVLPVLVCLDDLHLWDAHSRAALAAAWRRDRAPGRPGPRWLVSAARHHRLPDVPGAETVRLGRLGPEGARALLLNLCAPPPAPPVVRRLVEEAAGHPGVLVSAVRRLGTARLAGGSPLPEQPVDGAVLTEVYGGFLKHLPADARRLLTVVALAGRTEANRTEASRTEEGRTDAGGREAAHRLPGVAVDAVLGGARAAGVPVEPLDGLVADGLLCRADGLLRFEDPFLGRAVLASAPASRHHGVRRAGAPRPVRTAVALARGERHRADRLGPPAAVRALAPAARGRSHLVRGLAALAGGPVMDAHEALLRAAELLRDRAPAEASDARFLAMEAAWAGGDVAACLAALDCGGDAGGTERDFLDGLGAALTVRLGEARPALARVVARDGAEDDPRLLLRAGSAALVLGDTAAAARIHARALARARAEHRTALLPRVLEHLAYAELRAGRYSRAARTAREGLRAAEPVEQPNTAAHQHAVLALVASVTGDGPAVAEHAGLALGTARPHGLVQAATLAEWALARDELGRGLAAQAAARLVPLVRPGPRGGHFALRMLVVPCFVEAAVASGRTAEARSAAGEYAVWAAQGLDGPAPALLARCRALLAQGEEGEEAAYWFGEAVRRHEGCGNDFERARTLLAYGTWLRRRRRPGAAREPLRDALVTFERAAADGWADHARSELRATGGAVGGTADRTAWGLLTPQQQRIARFAARGATNREIADRLALSPRTVDHHLRGVFARLGIRSRVELPGVAGPDPRAPGQDGGTEAKGLVSSRARRSAGSS</sequence>
<dbReference type="Proteomes" id="UP000642014">
    <property type="component" value="Unassembled WGS sequence"/>
</dbReference>
<evidence type="ECO:0000256" key="1">
    <source>
        <dbReference type="ARBA" id="ARBA00023125"/>
    </source>
</evidence>
<dbReference type="SMART" id="SM00421">
    <property type="entry name" value="HTH_LUXR"/>
    <property type="match status" value="1"/>
</dbReference>